<evidence type="ECO:0000313" key="1">
    <source>
        <dbReference type="EMBL" id="CAB4124931.1"/>
    </source>
</evidence>
<sequence length="168" mass="17257">MVALTAVSTVQKMQTDQAQADYTSQVNRNNAKTAEYAAADATRRGELDAQRVQRNAAQMIGSQRAGYAAKGLDVAEGTPGDVIDQTNFFGKTDAATARYNGKLDAYGKTVQAQNFNSAAGAASYNGSQAVAGDLLSGAGSVAGTWYNYGGTTPAKRSSGPISGSAWGG</sequence>
<organism evidence="1">
    <name type="scientific">uncultured Caudovirales phage</name>
    <dbReference type="NCBI Taxonomy" id="2100421"/>
    <lineage>
        <taxon>Viruses</taxon>
        <taxon>Duplodnaviria</taxon>
        <taxon>Heunggongvirae</taxon>
        <taxon>Uroviricota</taxon>
        <taxon>Caudoviricetes</taxon>
        <taxon>Peduoviridae</taxon>
        <taxon>Maltschvirus</taxon>
        <taxon>Maltschvirus maltsch</taxon>
    </lineage>
</organism>
<reference evidence="1" key="1">
    <citation type="submission" date="2020-04" db="EMBL/GenBank/DDBJ databases">
        <authorList>
            <person name="Chiriac C."/>
            <person name="Salcher M."/>
            <person name="Ghai R."/>
            <person name="Kavagutti S V."/>
        </authorList>
    </citation>
    <scope>NUCLEOTIDE SEQUENCE</scope>
</reference>
<accession>A0A6J5KSN0</accession>
<dbReference type="EMBL" id="LR796184">
    <property type="protein sequence ID" value="CAB4124931.1"/>
    <property type="molecule type" value="Genomic_DNA"/>
</dbReference>
<name>A0A6J5KSN0_9CAUD</name>
<gene>
    <name evidence="1" type="ORF">UFOVP61_48</name>
</gene>
<proteinExistence type="predicted"/>
<protein>
    <submittedName>
        <fullName evidence="1">Uncharacterized protein</fullName>
    </submittedName>
</protein>